<dbReference type="InterPro" id="IPR050950">
    <property type="entry name" value="HTH-type_LysR_regulators"/>
</dbReference>
<evidence type="ECO:0000313" key="2">
    <source>
        <dbReference type="EMBL" id="KFI91314.1"/>
    </source>
</evidence>
<accession>A0A087D714</accession>
<dbReference type="eggNOG" id="COG0583">
    <property type="taxonomic scope" value="Bacteria"/>
</dbReference>
<dbReference type="STRING" id="158787.BSCA_2003"/>
<dbReference type="SUPFAM" id="SSF53850">
    <property type="entry name" value="Periplasmic binding protein-like II"/>
    <property type="match status" value="1"/>
</dbReference>
<keyword evidence="3" id="KW-1185">Reference proteome</keyword>
<dbReference type="Proteomes" id="UP000029033">
    <property type="component" value="Unassembled WGS sequence"/>
</dbReference>
<feature type="domain" description="LysR substrate-binding" evidence="1">
    <location>
        <begin position="5"/>
        <end position="98"/>
    </location>
</feature>
<evidence type="ECO:0000259" key="1">
    <source>
        <dbReference type="Pfam" id="PF03466"/>
    </source>
</evidence>
<sequence>MPQGVLARRDLSGWFGRNVKSLNIVGTMNLMHNASCFVQEGYGCAIGPAGLVSDSPDSGLTFRPLDPPMSTQLAIAWKKNQPLTPAVNAFLNALREVVQSRIAPEA</sequence>
<dbReference type="GO" id="GO:0006355">
    <property type="term" value="P:regulation of DNA-templated transcription"/>
    <property type="evidence" value="ECO:0007669"/>
    <property type="project" value="TreeGrafter"/>
</dbReference>
<dbReference type="GO" id="GO:0005829">
    <property type="term" value="C:cytosol"/>
    <property type="evidence" value="ECO:0007669"/>
    <property type="project" value="TreeGrafter"/>
</dbReference>
<dbReference type="PANTHER" id="PTHR30419:SF8">
    <property type="entry name" value="NITROGEN ASSIMILATION TRANSCRIPTIONAL ACTIVATOR-RELATED"/>
    <property type="match status" value="1"/>
</dbReference>
<dbReference type="Pfam" id="PF03466">
    <property type="entry name" value="LysR_substrate"/>
    <property type="match status" value="1"/>
</dbReference>
<protein>
    <submittedName>
        <fullName evidence="2">LysR-type transcriptional regulator</fullName>
    </submittedName>
</protein>
<gene>
    <name evidence="2" type="ORF">BSCA_2003</name>
</gene>
<name>A0A087D714_9BIFI</name>
<evidence type="ECO:0000313" key="3">
    <source>
        <dbReference type="Proteomes" id="UP000029033"/>
    </source>
</evidence>
<proteinExistence type="predicted"/>
<dbReference type="EMBL" id="JGZO01000023">
    <property type="protein sequence ID" value="KFI91314.1"/>
    <property type="molecule type" value="Genomic_DNA"/>
</dbReference>
<dbReference type="AlphaFoldDB" id="A0A087D714"/>
<dbReference type="Gene3D" id="3.40.190.290">
    <property type="match status" value="1"/>
</dbReference>
<reference evidence="2 3" key="1">
    <citation type="submission" date="2014-03" db="EMBL/GenBank/DDBJ databases">
        <title>Genomics of Bifidobacteria.</title>
        <authorList>
            <person name="Ventura M."/>
            <person name="Milani C."/>
            <person name="Lugli G.A."/>
        </authorList>
    </citation>
    <scope>NUCLEOTIDE SEQUENCE [LARGE SCALE GENOMIC DNA]</scope>
    <source>
        <strain evidence="2 3">LMG 21589</strain>
    </source>
</reference>
<dbReference type="RefSeq" id="WP_231649026.1">
    <property type="nucleotide sequence ID" value="NZ_CAUPKV010000015.1"/>
</dbReference>
<dbReference type="PANTHER" id="PTHR30419">
    <property type="entry name" value="HTH-TYPE TRANSCRIPTIONAL REGULATOR YBHD"/>
    <property type="match status" value="1"/>
</dbReference>
<dbReference type="InterPro" id="IPR005119">
    <property type="entry name" value="LysR_subst-bd"/>
</dbReference>
<dbReference type="GeneID" id="85165384"/>
<organism evidence="2 3">
    <name type="scientific">Bifidobacterium scardovii</name>
    <dbReference type="NCBI Taxonomy" id="158787"/>
    <lineage>
        <taxon>Bacteria</taxon>
        <taxon>Bacillati</taxon>
        <taxon>Actinomycetota</taxon>
        <taxon>Actinomycetes</taxon>
        <taxon>Bifidobacteriales</taxon>
        <taxon>Bifidobacteriaceae</taxon>
        <taxon>Bifidobacterium</taxon>
    </lineage>
</organism>
<dbReference type="CDD" id="cd05466">
    <property type="entry name" value="PBP2_LTTR_substrate"/>
    <property type="match status" value="1"/>
</dbReference>
<comment type="caution">
    <text evidence="2">The sequence shown here is derived from an EMBL/GenBank/DDBJ whole genome shotgun (WGS) entry which is preliminary data.</text>
</comment>